<dbReference type="Proteomes" id="UP000639403">
    <property type="component" value="Unassembled WGS sequence"/>
</dbReference>
<feature type="compositionally biased region" description="Low complexity" evidence="1">
    <location>
        <begin position="514"/>
        <end position="536"/>
    </location>
</feature>
<evidence type="ECO:0000313" key="3">
    <source>
        <dbReference type="Proteomes" id="UP000639403"/>
    </source>
</evidence>
<proteinExistence type="predicted"/>
<comment type="caution">
    <text evidence="2">The sequence shown here is derived from an EMBL/GenBank/DDBJ whole genome shotgun (WGS) entry which is preliminary data.</text>
</comment>
<feature type="region of interest" description="Disordered" evidence="1">
    <location>
        <begin position="131"/>
        <end position="172"/>
    </location>
</feature>
<accession>A0A8H7PBS2</accession>
<feature type="region of interest" description="Disordered" evidence="1">
    <location>
        <begin position="688"/>
        <end position="739"/>
    </location>
</feature>
<dbReference type="EMBL" id="JADOXO010000002">
    <property type="protein sequence ID" value="KAF9821885.1"/>
    <property type="molecule type" value="Genomic_DNA"/>
</dbReference>
<gene>
    <name evidence="2" type="ORF">IEO21_00315</name>
</gene>
<organism evidence="2 3">
    <name type="scientific">Rhodonia placenta</name>
    <dbReference type="NCBI Taxonomy" id="104341"/>
    <lineage>
        <taxon>Eukaryota</taxon>
        <taxon>Fungi</taxon>
        <taxon>Dikarya</taxon>
        <taxon>Basidiomycota</taxon>
        <taxon>Agaricomycotina</taxon>
        <taxon>Agaricomycetes</taxon>
        <taxon>Polyporales</taxon>
        <taxon>Adustoporiaceae</taxon>
        <taxon>Rhodonia</taxon>
    </lineage>
</organism>
<feature type="region of interest" description="Disordered" evidence="1">
    <location>
        <begin position="448"/>
        <end position="617"/>
    </location>
</feature>
<name>A0A8H7PBS2_9APHY</name>
<feature type="compositionally biased region" description="Polar residues" evidence="1">
    <location>
        <begin position="274"/>
        <end position="286"/>
    </location>
</feature>
<dbReference type="AlphaFoldDB" id="A0A8H7PBS2"/>
<protein>
    <submittedName>
        <fullName evidence="2">Uncharacterized protein</fullName>
    </submittedName>
</protein>
<evidence type="ECO:0000313" key="2">
    <source>
        <dbReference type="EMBL" id="KAF9821885.1"/>
    </source>
</evidence>
<reference evidence="2" key="1">
    <citation type="submission" date="2020-11" db="EMBL/GenBank/DDBJ databases">
        <authorList>
            <person name="Koelle M."/>
            <person name="Horta M.A.C."/>
            <person name="Nowrousian M."/>
            <person name="Ohm R.A."/>
            <person name="Benz P."/>
            <person name="Pilgard A."/>
        </authorList>
    </citation>
    <scope>NUCLEOTIDE SEQUENCE</scope>
    <source>
        <strain evidence="2">FPRL280</strain>
    </source>
</reference>
<feature type="region of interest" description="Disordered" evidence="1">
    <location>
        <begin position="249"/>
        <end position="289"/>
    </location>
</feature>
<feature type="region of interest" description="Disordered" evidence="1">
    <location>
        <begin position="57"/>
        <end position="111"/>
    </location>
</feature>
<reference evidence="2" key="2">
    <citation type="journal article" name="Front. Microbiol.">
        <title>Degradative Capacity of Two Strains of Rhodonia placenta: From Phenotype to Genotype.</title>
        <authorList>
            <person name="Kolle M."/>
            <person name="Horta M.A.C."/>
            <person name="Nowrousian M."/>
            <person name="Ohm R.A."/>
            <person name="Benz J.P."/>
            <person name="Pilgard A."/>
        </authorList>
    </citation>
    <scope>NUCLEOTIDE SEQUENCE</scope>
    <source>
        <strain evidence="2">FPRL280</strain>
    </source>
</reference>
<feature type="compositionally biased region" description="Basic residues" evidence="1">
    <location>
        <begin position="259"/>
        <end position="270"/>
    </location>
</feature>
<sequence>MIWWRLKLRSKKTTKSTELPGKKNDETANILSVPPAPPVYTPSVGPLYAHTFTSVEGVPKTDSSKNSYKTAPESPPNSRPGAPHSTGRGVTFVSSVPPSPRGMGAASRRDAIDQTNGIVTWDHSRHRIVHSRTHNPRGTHALPTSLRDAPLLSDNTRPEPVAAESHATPKLGFSPVSSALPFNGRDRSPLQCGPADILTFGPSPLSAMPMPPLASHNGGRIPVFPLTHFPMPLHTDHQGAQVGSGVGQHPLASNGGTARRGRVLQRRNKRSPPGNRTFSPKTNHYAPTSVEGTRAHDCLKRGITLRVIDDAHDAFCTNDRRVDYSHELLTPYFHIGDIADIDDFELYSAIRRVSYWPLSWWFKMTRLLKQWLLPVIMRSPVIAFSILAAAAVSASTTAPSSSPDLSARSLDPSQIIDKAVKSVNSAGAKRRGVLAGLGFVDAGERDARNNAPHVRRATDAHRHKGRSSNAYDSHALHRGAERTSPPPRPDHRTEGADGCDGDNYSEGRISSTDGGVSCSSGAQGAAANQVGQHVGGESVASPDAGAASGTDITGNDLDDLMGIDGTSGGTGASPDAVGADGDDETIAPSNDYGNAYPAYPGTHTHRPLPRAFPSTSPEDARKELYEVVNNTMVGGNNPSLVRRAATPVNIPALEEDRSPNGVINPGFDGAPGESIQGASIPGLGTVNNPGGSAQPGAVGSSAGGRVIENGLTKDSKAHVPGVGDLSRSGTAMGGQGFRP</sequence>
<evidence type="ECO:0000256" key="1">
    <source>
        <dbReference type="SAM" id="MobiDB-lite"/>
    </source>
</evidence>